<dbReference type="Proteomes" id="UP001172386">
    <property type="component" value="Unassembled WGS sequence"/>
</dbReference>
<dbReference type="EMBL" id="JAPDRQ010000099">
    <property type="protein sequence ID" value="KAJ9655328.1"/>
    <property type="molecule type" value="Genomic_DNA"/>
</dbReference>
<keyword evidence="2" id="KW-1185">Reference proteome</keyword>
<evidence type="ECO:0000313" key="2">
    <source>
        <dbReference type="Proteomes" id="UP001172386"/>
    </source>
</evidence>
<name>A0ACC3A4Y1_9EURO</name>
<gene>
    <name evidence="1" type="ORF">H2198_005783</name>
</gene>
<sequence>MGDNLCRELEEALLSLVAILEGLSHHVNDSFNSDLATHCEGVIDNFEAASGFLERSGELCSQACYDWQSAKSSHYAGYCRDFANMTKKLALAYVKNDPDRVNYIASVAADLATEIKQFSMRRDEQEAADLEGRFSGYHEEMEQLFNTMDKYFTGLIKQCTTVMQQRGMV</sequence>
<comment type="caution">
    <text evidence="1">The sequence shown here is derived from an EMBL/GenBank/DDBJ whole genome shotgun (WGS) entry which is preliminary data.</text>
</comment>
<reference evidence="1" key="1">
    <citation type="submission" date="2022-10" db="EMBL/GenBank/DDBJ databases">
        <title>Culturing micro-colonial fungi from biological soil crusts in the Mojave desert and describing Neophaeococcomyces mojavensis, and introducing the new genera and species Taxawa tesnikishii.</title>
        <authorList>
            <person name="Kurbessoian T."/>
            <person name="Stajich J.E."/>
        </authorList>
    </citation>
    <scope>NUCLEOTIDE SEQUENCE</scope>
    <source>
        <strain evidence="1">JES_112</strain>
    </source>
</reference>
<proteinExistence type="predicted"/>
<accession>A0ACC3A4Y1</accession>
<organism evidence="1 2">
    <name type="scientific">Neophaeococcomyces mojaviensis</name>
    <dbReference type="NCBI Taxonomy" id="3383035"/>
    <lineage>
        <taxon>Eukaryota</taxon>
        <taxon>Fungi</taxon>
        <taxon>Dikarya</taxon>
        <taxon>Ascomycota</taxon>
        <taxon>Pezizomycotina</taxon>
        <taxon>Eurotiomycetes</taxon>
        <taxon>Chaetothyriomycetidae</taxon>
        <taxon>Chaetothyriales</taxon>
        <taxon>Chaetothyriales incertae sedis</taxon>
        <taxon>Neophaeococcomyces</taxon>
    </lineage>
</organism>
<protein>
    <submittedName>
        <fullName evidence="1">Uncharacterized protein</fullName>
    </submittedName>
</protein>
<evidence type="ECO:0000313" key="1">
    <source>
        <dbReference type="EMBL" id="KAJ9655328.1"/>
    </source>
</evidence>